<dbReference type="InterPro" id="IPR036779">
    <property type="entry name" value="LysM_dom_sf"/>
</dbReference>
<protein>
    <recommendedName>
        <fullName evidence="4">Peptidoglycan hydrolase</fullName>
    </recommendedName>
</protein>
<dbReference type="KEGG" id="bsa:Bacsa_0168"/>
<dbReference type="PANTHER" id="PTHR33308:SF9">
    <property type="entry name" value="PEPTIDOGLYCAN HYDROLASE FLGJ"/>
    <property type="match status" value="1"/>
</dbReference>
<dbReference type="SMART" id="SM00257">
    <property type="entry name" value="LysM"/>
    <property type="match status" value="2"/>
</dbReference>
<evidence type="ECO:0000313" key="6">
    <source>
        <dbReference type="EMBL" id="ADY34780.1"/>
    </source>
</evidence>
<dbReference type="InterPro" id="IPR002901">
    <property type="entry name" value="MGlyc_endo_b_GlcNAc-like_dom"/>
</dbReference>
<dbReference type="InterPro" id="IPR051056">
    <property type="entry name" value="Glycosyl_Hydrolase_73"/>
</dbReference>
<reference evidence="6 7" key="1">
    <citation type="journal article" date="2011" name="Stand. Genomic Sci.">
        <title>Complete genome sequence of Bacteroides salanitronis type strain (BL78).</title>
        <authorList>
            <person name="Gronow S."/>
            <person name="Held B."/>
            <person name="Lucas S."/>
            <person name="Lapidus A."/>
            <person name="Del Rio T.G."/>
            <person name="Nolan M."/>
            <person name="Tice H."/>
            <person name="Deshpande S."/>
            <person name="Cheng J.F."/>
            <person name="Pitluck S."/>
            <person name="Liolios K."/>
            <person name="Pagani I."/>
            <person name="Ivanova N."/>
            <person name="Mavromatis K."/>
            <person name="Pati A."/>
            <person name="Tapia R."/>
            <person name="Han C."/>
            <person name="Goodwin L."/>
            <person name="Chen A."/>
            <person name="Palaniappan K."/>
            <person name="Land M."/>
            <person name="Hauser L."/>
            <person name="Chang Y.J."/>
            <person name="Jeffries C.D."/>
            <person name="Brambilla E.M."/>
            <person name="Rohde M."/>
            <person name="Goker M."/>
            <person name="Detter J.C."/>
            <person name="Woyke T."/>
            <person name="Bristow J."/>
            <person name="Markowitz V."/>
            <person name="Hugenholtz P."/>
            <person name="Kyrpides N.C."/>
            <person name="Klenk H.P."/>
            <person name="Eisen J.A."/>
        </authorList>
    </citation>
    <scope>NUCLEOTIDE SEQUENCE [LARGE SCALE GENOMIC DNA]</scope>
    <source>
        <strain evidence="6 7">DSM 18170</strain>
    </source>
</reference>
<dbReference type="eggNOG" id="COG1388">
    <property type="taxonomic scope" value="Bacteria"/>
</dbReference>
<evidence type="ECO:0000259" key="5">
    <source>
        <dbReference type="PROSITE" id="PS51782"/>
    </source>
</evidence>
<dbReference type="PROSITE" id="PS51782">
    <property type="entry name" value="LYSM"/>
    <property type="match status" value="1"/>
</dbReference>
<gene>
    <name evidence="6" type="ordered locus">Bacsa_0168</name>
</gene>
<keyword evidence="1" id="KW-0929">Antimicrobial</keyword>
<accession>F0R5F6</accession>
<dbReference type="GO" id="GO:0004040">
    <property type="term" value="F:amidase activity"/>
    <property type="evidence" value="ECO:0007669"/>
    <property type="project" value="InterPro"/>
</dbReference>
<keyword evidence="2" id="KW-0081">Bacteriolytic enzyme</keyword>
<dbReference type="Pfam" id="PF01476">
    <property type="entry name" value="LysM"/>
    <property type="match status" value="1"/>
</dbReference>
<name>F0R5F6_PHOSB</name>
<keyword evidence="3" id="KW-0378">Hydrolase</keyword>
<proteinExistence type="predicted"/>
<evidence type="ECO:0000256" key="3">
    <source>
        <dbReference type="ARBA" id="ARBA00022801"/>
    </source>
</evidence>
<dbReference type="GO" id="GO:0042742">
    <property type="term" value="P:defense response to bacterium"/>
    <property type="evidence" value="ECO:0007669"/>
    <property type="project" value="UniProtKB-KW"/>
</dbReference>
<dbReference type="SMART" id="SM00047">
    <property type="entry name" value="LYZ2"/>
    <property type="match status" value="1"/>
</dbReference>
<dbReference type="Proteomes" id="UP000007486">
    <property type="component" value="Chromosome"/>
</dbReference>
<dbReference type="Gene3D" id="1.10.530.10">
    <property type="match status" value="1"/>
</dbReference>
<evidence type="ECO:0000256" key="4">
    <source>
        <dbReference type="ARBA" id="ARBA00032108"/>
    </source>
</evidence>
<feature type="domain" description="LysM" evidence="5">
    <location>
        <begin position="295"/>
        <end position="340"/>
    </location>
</feature>
<keyword evidence="7" id="KW-1185">Reference proteome</keyword>
<dbReference type="eggNOG" id="COG1705">
    <property type="taxonomic scope" value="Bacteria"/>
</dbReference>
<dbReference type="Pfam" id="PF01832">
    <property type="entry name" value="Glucosaminidase"/>
    <property type="match status" value="1"/>
</dbReference>
<evidence type="ECO:0000313" key="7">
    <source>
        <dbReference type="Proteomes" id="UP000007486"/>
    </source>
</evidence>
<dbReference type="GO" id="GO:0031640">
    <property type="term" value="P:killing of cells of another organism"/>
    <property type="evidence" value="ECO:0007669"/>
    <property type="project" value="UniProtKB-KW"/>
</dbReference>
<dbReference type="CDD" id="cd00118">
    <property type="entry name" value="LysM"/>
    <property type="match status" value="1"/>
</dbReference>
<evidence type="ECO:0000256" key="1">
    <source>
        <dbReference type="ARBA" id="ARBA00022529"/>
    </source>
</evidence>
<evidence type="ECO:0000256" key="2">
    <source>
        <dbReference type="ARBA" id="ARBA00022638"/>
    </source>
</evidence>
<dbReference type="PANTHER" id="PTHR33308">
    <property type="entry name" value="PEPTIDOGLYCAN HYDROLASE FLGJ"/>
    <property type="match status" value="1"/>
</dbReference>
<dbReference type="InterPro" id="IPR018392">
    <property type="entry name" value="LysM"/>
</dbReference>
<sequence>MSTCLPVALFPSMYKLIEKKGDFLSYFAFLHVKFYLCRQINGTYIMKKLIHWLMVIVLLCGTSAVSAQQRNKAYEDYIKKYRSIAVDEMKHYRIPASITLAQGLLESGAGRSQLARKSNNHFGIKCGGSWDGRSVRYTDDAPNECFRAYKHPKDSYRDHSKFLRSGARYAFLFRLKITDYKGWAKGLKKAGYATDPRYATRLINIIETYDLDKYDKKGGLKWAEEFPNPHQPYLANELLYIIARRGDTFKSIGKEFDIKKKNVRKYNELPKDYEFQGGEIVYLEEKRKKATKDHISYIVKEGDSMYSISQMFGIKIKNLYKLNKLDPETAQIKVGDIIWLR</sequence>
<dbReference type="HOGENOM" id="CLU_013771_1_1_10"/>
<dbReference type="EMBL" id="CP002530">
    <property type="protein sequence ID" value="ADY34780.1"/>
    <property type="molecule type" value="Genomic_DNA"/>
</dbReference>
<dbReference type="SUPFAM" id="SSF54106">
    <property type="entry name" value="LysM domain"/>
    <property type="match status" value="1"/>
</dbReference>
<dbReference type="STRING" id="667015.Bacsa_0168"/>
<dbReference type="AlphaFoldDB" id="F0R5F6"/>
<organism evidence="6 7">
    <name type="scientific">Phocaeicola salanitronis (strain DSM 18170 / JCM 13657 / CCUG 60908 / BL78)</name>
    <name type="common">Bacteroides salanitronis</name>
    <dbReference type="NCBI Taxonomy" id="667015"/>
    <lineage>
        <taxon>Bacteria</taxon>
        <taxon>Pseudomonadati</taxon>
        <taxon>Bacteroidota</taxon>
        <taxon>Bacteroidia</taxon>
        <taxon>Bacteroidales</taxon>
        <taxon>Bacteroidaceae</taxon>
        <taxon>Phocaeicola</taxon>
    </lineage>
</organism>
<dbReference type="Gene3D" id="3.10.350.10">
    <property type="entry name" value="LysM domain"/>
    <property type="match status" value="1"/>
</dbReference>